<organism evidence="1 2">
    <name type="scientific">Shewanella sairae</name>
    <dbReference type="NCBI Taxonomy" id="190310"/>
    <lineage>
        <taxon>Bacteria</taxon>
        <taxon>Pseudomonadati</taxon>
        <taxon>Pseudomonadota</taxon>
        <taxon>Gammaproteobacteria</taxon>
        <taxon>Alteromonadales</taxon>
        <taxon>Shewanellaceae</taxon>
        <taxon>Shewanella</taxon>
    </lineage>
</organism>
<gene>
    <name evidence="1" type="ORF">TUM4438_34450</name>
</gene>
<keyword evidence="2" id="KW-1185">Reference proteome</keyword>
<evidence type="ECO:0008006" key="3">
    <source>
        <dbReference type="Google" id="ProtNLM"/>
    </source>
</evidence>
<name>A0ABQ4PN92_9GAMM</name>
<dbReference type="EMBL" id="BPEY01000076">
    <property type="protein sequence ID" value="GIU49883.1"/>
    <property type="molecule type" value="Genomic_DNA"/>
</dbReference>
<comment type="caution">
    <text evidence="1">The sequence shown here is derived from an EMBL/GenBank/DDBJ whole genome shotgun (WGS) entry which is preliminary data.</text>
</comment>
<accession>A0ABQ4PN92</accession>
<evidence type="ECO:0000313" key="2">
    <source>
        <dbReference type="Proteomes" id="UP000887104"/>
    </source>
</evidence>
<evidence type="ECO:0000313" key="1">
    <source>
        <dbReference type="EMBL" id="GIU49883.1"/>
    </source>
</evidence>
<dbReference type="SUPFAM" id="SSF54523">
    <property type="entry name" value="Pili subunits"/>
    <property type="match status" value="1"/>
</dbReference>
<dbReference type="Proteomes" id="UP000887104">
    <property type="component" value="Unassembled WGS sequence"/>
</dbReference>
<reference evidence="1" key="1">
    <citation type="submission" date="2021-05" db="EMBL/GenBank/DDBJ databases">
        <title>Molecular characterization for Shewanella algae harboring chromosomal blaOXA-55-like strains isolated from clinical and environment sample.</title>
        <authorList>
            <person name="Ohama Y."/>
            <person name="Aoki K."/>
            <person name="Harada S."/>
            <person name="Moriya K."/>
            <person name="Ishii Y."/>
            <person name="Tateda K."/>
        </authorList>
    </citation>
    <scope>NUCLEOTIDE SEQUENCE</scope>
    <source>
        <strain evidence="1">JCM 11563</strain>
    </source>
</reference>
<dbReference type="InterPro" id="IPR045584">
    <property type="entry name" value="Pilin-like"/>
</dbReference>
<protein>
    <recommendedName>
        <fullName evidence="3">Type II secretion system protein</fullName>
    </recommendedName>
</protein>
<proteinExistence type="predicted"/>
<sequence>MIELLVAIVLLGVAIALVGPFTVKQVDSAKARNEQLQLQRWIQKQSSNAFTSESPIFLRFDGKAVFRTLLPGSSLYNQEVLGQGSEVEGYATDSADYGTGYGVQYVADDNNGRPAFANFEEFLNYQEGANTGSHVTVPPTLLFNHLFFEPQTLTVNSHGYIDVQFIEYNYRGVHRIIDINQLLAGGEK</sequence>